<gene>
    <name evidence="2" type="ORF">P171DRAFT_488602</name>
</gene>
<dbReference type="OrthoDB" id="10261433at2759"/>
<dbReference type="Gene3D" id="3.30.200.20">
    <property type="entry name" value="Phosphorylase Kinase, domain 1"/>
    <property type="match status" value="1"/>
</dbReference>
<accession>A0A9P4PCV3</accession>
<organism evidence="2 3">
    <name type="scientific">Karstenula rhodostoma CBS 690.94</name>
    <dbReference type="NCBI Taxonomy" id="1392251"/>
    <lineage>
        <taxon>Eukaryota</taxon>
        <taxon>Fungi</taxon>
        <taxon>Dikarya</taxon>
        <taxon>Ascomycota</taxon>
        <taxon>Pezizomycotina</taxon>
        <taxon>Dothideomycetes</taxon>
        <taxon>Pleosporomycetidae</taxon>
        <taxon>Pleosporales</taxon>
        <taxon>Massarineae</taxon>
        <taxon>Didymosphaeriaceae</taxon>
        <taxon>Karstenula</taxon>
    </lineage>
</organism>
<protein>
    <recommendedName>
        <fullName evidence="1">Aminoglycoside phosphotransferase domain-containing protein</fullName>
    </recommendedName>
</protein>
<proteinExistence type="predicted"/>
<reference evidence="2" key="1">
    <citation type="journal article" date="2020" name="Stud. Mycol.">
        <title>101 Dothideomycetes genomes: a test case for predicting lifestyles and emergence of pathogens.</title>
        <authorList>
            <person name="Haridas S."/>
            <person name="Albert R."/>
            <person name="Binder M."/>
            <person name="Bloem J."/>
            <person name="Labutti K."/>
            <person name="Salamov A."/>
            <person name="Andreopoulos B."/>
            <person name="Baker S."/>
            <person name="Barry K."/>
            <person name="Bills G."/>
            <person name="Bluhm B."/>
            <person name="Cannon C."/>
            <person name="Castanera R."/>
            <person name="Culley D."/>
            <person name="Daum C."/>
            <person name="Ezra D."/>
            <person name="Gonzalez J."/>
            <person name="Henrissat B."/>
            <person name="Kuo A."/>
            <person name="Liang C."/>
            <person name="Lipzen A."/>
            <person name="Lutzoni F."/>
            <person name="Magnuson J."/>
            <person name="Mondo S."/>
            <person name="Nolan M."/>
            <person name="Ohm R."/>
            <person name="Pangilinan J."/>
            <person name="Park H.-J."/>
            <person name="Ramirez L."/>
            <person name="Alfaro M."/>
            <person name="Sun H."/>
            <person name="Tritt A."/>
            <person name="Yoshinaga Y."/>
            <person name="Zwiers L.-H."/>
            <person name="Turgeon B."/>
            <person name="Goodwin S."/>
            <person name="Spatafora J."/>
            <person name="Crous P."/>
            <person name="Grigoriev I."/>
        </authorList>
    </citation>
    <scope>NUCLEOTIDE SEQUENCE</scope>
    <source>
        <strain evidence="2">CBS 690.94</strain>
    </source>
</reference>
<dbReference type="Proteomes" id="UP000799764">
    <property type="component" value="Unassembled WGS sequence"/>
</dbReference>
<dbReference type="InterPro" id="IPR011009">
    <property type="entry name" value="Kinase-like_dom_sf"/>
</dbReference>
<dbReference type="InterPro" id="IPR002575">
    <property type="entry name" value="Aminoglycoside_PTrfase"/>
</dbReference>
<evidence type="ECO:0000313" key="2">
    <source>
        <dbReference type="EMBL" id="KAF2441028.1"/>
    </source>
</evidence>
<dbReference type="EMBL" id="MU001506">
    <property type="protein sequence ID" value="KAF2441028.1"/>
    <property type="molecule type" value="Genomic_DNA"/>
</dbReference>
<dbReference type="Pfam" id="PF01636">
    <property type="entry name" value="APH"/>
    <property type="match status" value="1"/>
</dbReference>
<dbReference type="AlphaFoldDB" id="A0A9P4PCV3"/>
<evidence type="ECO:0000259" key="1">
    <source>
        <dbReference type="Pfam" id="PF01636"/>
    </source>
</evidence>
<evidence type="ECO:0000313" key="3">
    <source>
        <dbReference type="Proteomes" id="UP000799764"/>
    </source>
</evidence>
<name>A0A9P4PCV3_9PLEO</name>
<dbReference type="SUPFAM" id="SSF56112">
    <property type="entry name" value="Protein kinase-like (PK-like)"/>
    <property type="match status" value="1"/>
</dbReference>
<feature type="domain" description="Aminoglycoside phosphotransferase" evidence="1">
    <location>
        <begin position="23"/>
        <end position="86"/>
    </location>
</feature>
<comment type="caution">
    <text evidence="2">The sequence shown here is derived from an EMBL/GenBank/DDBJ whole genome shotgun (WGS) entry which is preliminary data.</text>
</comment>
<sequence length="94" mass="10406">MAVSTNDEAKAILLKHYHLSGTLKELDSRQDHNYLVDTGAKRFILKLCVSEYGLPELEAQVSALQHLRSKPGVPRVPSVIPTTEGETIILLAIR</sequence>
<keyword evidence="3" id="KW-1185">Reference proteome</keyword>